<dbReference type="GO" id="GO:0061603">
    <property type="term" value="F:molybdenum cofactor guanylyltransferase activity"/>
    <property type="evidence" value="ECO:0007669"/>
    <property type="project" value="UniProtKB-EC"/>
</dbReference>
<dbReference type="OrthoDB" id="9788394at2"/>
<dbReference type="HAMAP" id="MF_00316">
    <property type="entry name" value="MobA"/>
    <property type="match status" value="1"/>
</dbReference>
<evidence type="ECO:0000256" key="5">
    <source>
        <dbReference type="ARBA" id="ARBA00022842"/>
    </source>
</evidence>
<dbReference type="PANTHER" id="PTHR19136:SF81">
    <property type="entry name" value="MOLYBDENUM COFACTOR GUANYLYLTRANSFERASE"/>
    <property type="match status" value="1"/>
</dbReference>
<organism evidence="10 11">
    <name type="scientific">Polynucleobacter duraquae</name>
    <dbReference type="NCBI Taxonomy" id="1835254"/>
    <lineage>
        <taxon>Bacteria</taxon>
        <taxon>Pseudomonadati</taxon>
        <taxon>Pseudomonadota</taxon>
        <taxon>Betaproteobacteria</taxon>
        <taxon>Burkholderiales</taxon>
        <taxon>Burkholderiaceae</taxon>
        <taxon>Polynucleobacter</taxon>
    </lineage>
</organism>
<comment type="subcellular location">
    <subcellularLocation>
        <location evidence="8">Cytoplasm</location>
    </subcellularLocation>
</comment>
<dbReference type="SUPFAM" id="SSF53448">
    <property type="entry name" value="Nucleotide-diphospho-sugar transferases"/>
    <property type="match status" value="1"/>
</dbReference>
<feature type="binding site" evidence="8">
    <location>
        <position position="101"/>
    </location>
    <ligand>
        <name>Mg(2+)</name>
        <dbReference type="ChEBI" id="CHEBI:18420"/>
    </ligand>
</feature>
<name>A0A0E3V1X2_9BURK</name>
<evidence type="ECO:0000256" key="6">
    <source>
        <dbReference type="ARBA" id="ARBA00023134"/>
    </source>
</evidence>
<dbReference type="KEGG" id="pdq:CL55_00015350"/>
<evidence type="ECO:0000313" key="11">
    <source>
        <dbReference type="Proteomes" id="UP000061135"/>
    </source>
</evidence>
<dbReference type="GO" id="GO:0005525">
    <property type="term" value="F:GTP binding"/>
    <property type="evidence" value="ECO:0007669"/>
    <property type="project" value="UniProtKB-UniRule"/>
</dbReference>
<sequence>MITSEHITGLILAGGRAQRMGGIDKGLIPFHGKPLIESAISRLKPQVSTILINANRSITKYSHYGYPVLMDETPDFSGPLAGFSVGLKHCKTPYLLTSPCDSPLLPTDLAQKMAAELKDNDLELVFASSKEDDGKIWSQPVFCLMKSDLQDSLDSFLSKGDLKIDRWFKELRSRTVVFENPQAFANVNTPEELAALEKVSS</sequence>
<keyword evidence="7 8" id="KW-0501">Molybdenum cofactor biosynthesis</keyword>
<evidence type="ECO:0000256" key="1">
    <source>
        <dbReference type="ARBA" id="ARBA00022490"/>
    </source>
</evidence>
<keyword evidence="1 8" id="KW-0963">Cytoplasm</keyword>
<evidence type="ECO:0000259" key="9">
    <source>
        <dbReference type="Pfam" id="PF12804"/>
    </source>
</evidence>
<comment type="catalytic activity">
    <reaction evidence="8">
        <text>Mo-molybdopterin + GTP + H(+) = Mo-molybdopterin guanine dinucleotide + diphosphate</text>
        <dbReference type="Rhea" id="RHEA:34243"/>
        <dbReference type="ChEBI" id="CHEBI:15378"/>
        <dbReference type="ChEBI" id="CHEBI:33019"/>
        <dbReference type="ChEBI" id="CHEBI:37565"/>
        <dbReference type="ChEBI" id="CHEBI:71302"/>
        <dbReference type="ChEBI" id="CHEBI:71310"/>
        <dbReference type="EC" id="2.7.7.77"/>
    </reaction>
</comment>
<dbReference type="EMBL" id="CP007501">
    <property type="protein sequence ID" value="AKD25868.1"/>
    <property type="molecule type" value="Genomic_DNA"/>
</dbReference>
<dbReference type="EC" id="2.7.7.77" evidence="8"/>
<comment type="domain">
    <text evidence="8">The N-terminal domain determines nucleotide recognition and specific binding, while the C-terminal domain determines the specific binding to the target protein.</text>
</comment>
<feature type="binding site" evidence="8">
    <location>
        <position position="25"/>
    </location>
    <ligand>
        <name>GTP</name>
        <dbReference type="ChEBI" id="CHEBI:37565"/>
    </ligand>
</feature>
<dbReference type="CDD" id="cd02503">
    <property type="entry name" value="MobA"/>
    <property type="match status" value="1"/>
</dbReference>
<dbReference type="NCBIfam" id="TIGR02665">
    <property type="entry name" value="molyb_mobA"/>
    <property type="match status" value="1"/>
</dbReference>
<dbReference type="AlphaFoldDB" id="A0A0E3V1X2"/>
<gene>
    <name evidence="8" type="primary">mobA</name>
    <name evidence="10" type="ORF">CL55_00015350</name>
</gene>
<protein>
    <recommendedName>
        <fullName evidence="8">Molybdenum cofactor guanylyltransferase</fullName>
        <shortName evidence="8">MoCo guanylyltransferase</shortName>
        <ecNumber evidence="8">2.7.7.77</ecNumber>
    </recommendedName>
    <alternativeName>
        <fullName evidence="8">GTP:molybdopterin guanylyltransferase</fullName>
    </alternativeName>
    <alternativeName>
        <fullName evidence="8">Mo-MPT guanylyltransferase</fullName>
    </alternativeName>
    <alternativeName>
        <fullName evidence="8">Molybdopterin guanylyltransferase</fullName>
    </alternativeName>
    <alternativeName>
        <fullName evidence="8">Molybdopterin-guanine dinucleotide synthase</fullName>
        <shortName evidence="8">MGD synthase</shortName>
    </alternativeName>
</protein>
<feature type="binding site" evidence="8">
    <location>
        <begin position="12"/>
        <end position="14"/>
    </location>
    <ligand>
        <name>GTP</name>
        <dbReference type="ChEBI" id="CHEBI:37565"/>
    </ligand>
</feature>
<dbReference type="InterPro" id="IPR029044">
    <property type="entry name" value="Nucleotide-diphossugar_trans"/>
</dbReference>
<proteinExistence type="inferred from homology"/>
<keyword evidence="4 8" id="KW-0547">Nucleotide-binding</keyword>
<dbReference type="InterPro" id="IPR025877">
    <property type="entry name" value="MobA-like_NTP_Trfase"/>
</dbReference>
<keyword evidence="2 8" id="KW-0808">Transferase</keyword>
<evidence type="ECO:0000256" key="7">
    <source>
        <dbReference type="ARBA" id="ARBA00023150"/>
    </source>
</evidence>
<dbReference type="GO" id="GO:0046872">
    <property type="term" value="F:metal ion binding"/>
    <property type="evidence" value="ECO:0007669"/>
    <property type="project" value="UniProtKB-KW"/>
</dbReference>
<feature type="binding site" evidence="8">
    <location>
        <position position="53"/>
    </location>
    <ligand>
        <name>GTP</name>
        <dbReference type="ChEBI" id="CHEBI:37565"/>
    </ligand>
</feature>
<evidence type="ECO:0000256" key="8">
    <source>
        <dbReference type="HAMAP-Rule" id="MF_00316"/>
    </source>
</evidence>
<dbReference type="GO" id="GO:1902758">
    <property type="term" value="P:bis(molybdopterin guanine dinucleotide)molybdenum biosynthetic process"/>
    <property type="evidence" value="ECO:0007669"/>
    <property type="project" value="TreeGrafter"/>
</dbReference>
<dbReference type="PANTHER" id="PTHR19136">
    <property type="entry name" value="MOLYBDENUM COFACTOR GUANYLYLTRANSFERASE"/>
    <property type="match status" value="1"/>
</dbReference>
<dbReference type="InterPro" id="IPR013482">
    <property type="entry name" value="Molybde_CF_guanTrfase"/>
</dbReference>
<dbReference type="Pfam" id="PF12804">
    <property type="entry name" value="NTP_transf_3"/>
    <property type="match status" value="1"/>
</dbReference>
<comment type="function">
    <text evidence="8">Transfers a GMP moiety from GTP to Mo-molybdopterin (Mo-MPT) cofactor (Moco or molybdenum cofactor) to form Mo-molybdopterin guanine dinucleotide (Mo-MGD) cofactor.</text>
</comment>
<dbReference type="Gene3D" id="3.90.550.10">
    <property type="entry name" value="Spore Coat Polysaccharide Biosynthesis Protein SpsA, Chain A"/>
    <property type="match status" value="1"/>
</dbReference>
<comment type="cofactor">
    <cofactor evidence="8">
        <name>Mg(2+)</name>
        <dbReference type="ChEBI" id="CHEBI:18420"/>
    </cofactor>
</comment>
<dbReference type="HOGENOM" id="CLU_055597_5_1_4"/>
<comment type="subunit">
    <text evidence="8">Monomer.</text>
</comment>
<keyword evidence="10" id="KW-0548">Nucleotidyltransferase</keyword>
<evidence type="ECO:0000256" key="4">
    <source>
        <dbReference type="ARBA" id="ARBA00022741"/>
    </source>
</evidence>
<reference evidence="10 11" key="1">
    <citation type="submission" date="2014-03" db="EMBL/GenBank/DDBJ databases">
        <title>Genome of Polynucleobacter strain MWH-MoK4.</title>
        <authorList>
            <person name="Hahn M.W."/>
        </authorList>
    </citation>
    <scope>NUCLEOTIDE SEQUENCE [LARGE SCALE GENOMIC DNA]</scope>
    <source>
        <strain evidence="10 11">MWH-MoK4</strain>
    </source>
</reference>
<dbReference type="PATRIC" id="fig|576611.7.peg.1561"/>
<keyword evidence="5 8" id="KW-0460">Magnesium</keyword>
<keyword evidence="6 8" id="KW-0342">GTP-binding</keyword>
<dbReference type="STRING" id="1835254.CL55_00015350"/>
<keyword evidence="3 8" id="KW-0479">Metal-binding</keyword>
<feature type="binding site" evidence="8">
    <location>
        <position position="71"/>
    </location>
    <ligand>
        <name>GTP</name>
        <dbReference type="ChEBI" id="CHEBI:37565"/>
    </ligand>
</feature>
<feature type="binding site" evidence="8">
    <location>
        <position position="101"/>
    </location>
    <ligand>
        <name>GTP</name>
        <dbReference type="ChEBI" id="CHEBI:37565"/>
    </ligand>
</feature>
<dbReference type="RefSeq" id="WP_046330573.1">
    <property type="nucleotide sequence ID" value="NZ_CP007501.1"/>
</dbReference>
<dbReference type="GO" id="GO:0005737">
    <property type="term" value="C:cytoplasm"/>
    <property type="evidence" value="ECO:0007669"/>
    <property type="project" value="UniProtKB-SubCell"/>
</dbReference>
<comment type="similarity">
    <text evidence="8">Belongs to the MobA family.</text>
</comment>
<keyword evidence="11" id="KW-1185">Reference proteome</keyword>
<evidence type="ECO:0000256" key="2">
    <source>
        <dbReference type="ARBA" id="ARBA00022679"/>
    </source>
</evidence>
<feature type="domain" description="MobA-like NTP transferase" evidence="9">
    <location>
        <begin position="9"/>
        <end position="171"/>
    </location>
</feature>
<evidence type="ECO:0000256" key="3">
    <source>
        <dbReference type="ARBA" id="ARBA00022723"/>
    </source>
</evidence>
<evidence type="ECO:0000313" key="10">
    <source>
        <dbReference type="EMBL" id="AKD25868.1"/>
    </source>
</evidence>
<accession>A0A0E3V1X2</accession>
<dbReference type="Proteomes" id="UP000061135">
    <property type="component" value="Chromosome"/>
</dbReference>